<comment type="caution">
    <text evidence="2">The sequence shown here is derived from an EMBL/GenBank/DDBJ whole genome shotgun (WGS) entry which is preliminary data.</text>
</comment>
<proteinExistence type="predicted"/>
<accession>A0ABT7JM62</accession>
<dbReference type="RefSeq" id="WP_285525139.1">
    <property type="nucleotide sequence ID" value="NZ_JASNGB010000223.1"/>
</dbReference>
<feature type="signal peptide" evidence="1">
    <location>
        <begin position="1"/>
        <end position="21"/>
    </location>
</feature>
<feature type="chain" id="PRO_5047492352" description="Glycoside hydrolase family 42 N-terminal domain-containing protein" evidence="1">
    <location>
        <begin position="22"/>
        <end position="395"/>
    </location>
</feature>
<dbReference type="InterPro" id="IPR017853">
    <property type="entry name" value="GH"/>
</dbReference>
<dbReference type="SUPFAM" id="SSF51445">
    <property type="entry name" value="(Trans)glycosidases"/>
    <property type="match status" value="1"/>
</dbReference>
<dbReference type="EMBL" id="JASNGB010000223">
    <property type="protein sequence ID" value="MDL2345543.1"/>
    <property type="molecule type" value="Genomic_DNA"/>
</dbReference>
<keyword evidence="1" id="KW-0732">Signal</keyword>
<sequence>MWKRLLACGLLLGTVTGCALVAQFAGQPGQRTPAAPVRLAPDPTLMARPSTEIGHRADGTVTVEGRPFFPLGFYHVSWAGGGTPGGRQEDLRRLSEAGFNLMVTEPINDRDVSDFEQTLNAAQRSGVYVMSYGLGEATVKRVGHHPAVLGFKLADDSNVLVKPEEVRRRHAQLKALSPDKLTYISLSVGFGRPETAYFGVSDMVGNQSYPVGSDDISVTYPVMRSAVESALARRSVPVANLQTFAWEGKPLPSEAELRNMTYQALMAGVKGIVYYAYRSREVDLGREPRLWQAAGTLAGEIAQLSPALLNGERQELSDGRAGRPVVVVLRGRGGDFLLALNNSRTKTQTVRVPLSRVPGGWQVMAGKGSSLTRRGGQVSGQLAPLQVVAYRLSGR</sequence>
<keyword evidence="3" id="KW-1185">Reference proteome</keyword>
<dbReference type="Proteomes" id="UP001302059">
    <property type="component" value="Unassembled WGS sequence"/>
</dbReference>
<protein>
    <recommendedName>
        <fullName evidence="4">Glycoside hydrolase family 42 N-terminal domain-containing protein</fullName>
    </recommendedName>
</protein>
<evidence type="ECO:0008006" key="4">
    <source>
        <dbReference type="Google" id="ProtNLM"/>
    </source>
</evidence>
<gene>
    <name evidence="2" type="ORF">QOL99_15495</name>
</gene>
<dbReference type="Gene3D" id="3.20.20.80">
    <property type="entry name" value="Glycosidases"/>
    <property type="match status" value="1"/>
</dbReference>
<name>A0ABT7JM62_9DEIO</name>
<evidence type="ECO:0000313" key="3">
    <source>
        <dbReference type="Proteomes" id="UP001302059"/>
    </source>
</evidence>
<evidence type="ECO:0000256" key="1">
    <source>
        <dbReference type="SAM" id="SignalP"/>
    </source>
</evidence>
<organism evidence="2 3">
    <name type="scientific">Deinococcus rhizophilus</name>
    <dbReference type="NCBI Taxonomy" id="3049544"/>
    <lineage>
        <taxon>Bacteria</taxon>
        <taxon>Thermotogati</taxon>
        <taxon>Deinococcota</taxon>
        <taxon>Deinococci</taxon>
        <taxon>Deinococcales</taxon>
        <taxon>Deinococcaceae</taxon>
        <taxon>Deinococcus</taxon>
    </lineage>
</organism>
<evidence type="ECO:0000313" key="2">
    <source>
        <dbReference type="EMBL" id="MDL2345543.1"/>
    </source>
</evidence>
<reference evidence="2 3" key="1">
    <citation type="submission" date="2023-05" db="EMBL/GenBank/DDBJ databases">
        <authorList>
            <person name="Gao F."/>
        </authorList>
    </citation>
    <scope>NUCLEOTIDE SEQUENCE [LARGE SCALE GENOMIC DNA]</scope>
    <source>
        <strain evidence="2 3">MIMF12</strain>
    </source>
</reference>
<dbReference type="PROSITE" id="PS51257">
    <property type="entry name" value="PROKAR_LIPOPROTEIN"/>
    <property type="match status" value="1"/>
</dbReference>